<keyword evidence="2" id="KW-1185">Reference proteome</keyword>
<dbReference type="AlphaFoldDB" id="A0A4Y2CQQ5"/>
<organism evidence="1 2">
    <name type="scientific">Araneus ventricosus</name>
    <name type="common">Orbweaver spider</name>
    <name type="synonym">Epeira ventricosa</name>
    <dbReference type="NCBI Taxonomy" id="182803"/>
    <lineage>
        <taxon>Eukaryota</taxon>
        <taxon>Metazoa</taxon>
        <taxon>Ecdysozoa</taxon>
        <taxon>Arthropoda</taxon>
        <taxon>Chelicerata</taxon>
        <taxon>Arachnida</taxon>
        <taxon>Araneae</taxon>
        <taxon>Araneomorphae</taxon>
        <taxon>Entelegynae</taxon>
        <taxon>Araneoidea</taxon>
        <taxon>Araneidae</taxon>
        <taxon>Araneus</taxon>
    </lineage>
</organism>
<protein>
    <submittedName>
        <fullName evidence="1">Uncharacterized protein</fullName>
    </submittedName>
</protein>
<evidence type="ECO:0000313" key="2">
    <source>
        <dbReference type="Proteomes" id="UP000499080"/>
    </source>
</evidence>
<name>A0A4Y2CQQ5_ARAVE</name>
<evidence type="ECO:0000313" key="1">
    <source>
        <dbReference type="EMBL" id="GBM06750.1"/>
    </source>
</evidence>
<comment type="caution">
    <text evidence="1">The sequence shown here is derived from an EMBL/GenBank/DDBJ whole genome shotgun (WGS) entry which is preliminary data.</text>
</comment>
<accession>A0A4Y2CQQ5</accession>
<dbReference type="EMBL" id="BGPR01000233">
    <property type="protein sequence ID" value="GBM06750.1"/>
    <property type="molecule type" value="Genomic_DNA"/>
</dbReference>
<gene>
    <name evidence="1" type="ORF">AVEN_62994_1</name>
</gene>
<reference evidence="1 2" key="1">
    <citation type="journal article" date="2019" name="Sci. Rep.">
        <title>Orb-weaving spider Araneus ventricosus genome elucidates the spidroin gene catalogue.</title>
        <authorList>
            <person name="Kono N."/>
            <person name="Nakamura H."/>
            <person name="Ohtoshi R."/>
            <person name="Moran D.A.P."/>
            <person name="Shinohara A."/>
            <person name="Yoshida Y."/>
            <person name="Fujiwara M."/>
            <person name="Mori M."/>
            <person name="Tomita M."/>
            <person name="Arakawa K."/>
        </authorList>
    </citation>
    <scope>NUCLEOTIDE SEQUENCE [LARGE SCALE GENOMIC DNA]</scope>
</reference>
<dbReference type="Proteomes" id="UP000499080">
    <property type="component" value="Unassembled WGS sequence"/>
</dbReference>
<proteinExistence type="predicted"/>
<sequence length="87" mass="9750">MHCWTSCIQLSFMKSSAQSCSGYWSGSVYCSSSGCYKRRSELVWYSGSFLLATGYKQRSSAASEVLVFPRLHVVEADSVLRNAIHRL</sequence>